<dbReference type="RefSeq" id="WP_130181928.1">
    <property type="nucleotide sequence ID" value="NZ_CP035945.1"/>
</dbReference>
<proteinExistence type="predicted"/>
<dbReference type="EMBL" id="CP035945">
    <property type="protein sequence ID" value="QBE98531.1"/>
    <property type="molecule type" value="Genomic_DNA"/>
</dbReference>
<name>A0A4P6M0F3_9FIRM</name>
<gene>
    <name evidence="1" type="ORF">PMF13cell1_04097</name>
</gene>
<evidence type="ECO:0008006" key="3">
    <source>
        <dbReference type="Google" id="ProtNLM"/>
    </source>
</evidence>
<sequence length="341" mass="39293">MGRKRLAASSVKAKDEDIYNCLSENEVFADLFNGAVSQGTQVIKSEYLEEMNEKKQLKVPGRDGQPAVIKKLRDVQKGSGLEEGILSIELAAEGQRKVHYGMPVRHMLYDAVDYTKQIQNLEKKHKSRRDLSSDAEFLSGMKREDRLRPIITLAFFYGEEQLWDGPMCLHDMLDFPKVLEPWKSYIPNYPLNLVYSGNVNPENFRTGLREVFELLKVAKDQAAMEKFLDKNQARYSDLEWKRGKLIGDFLDIPLIKRNADIIRTEGGGMNMCTAFQQMCMKGEQRGRKLGEERLSKLIQFLFHDNRIEDLQRASLDAEYREILYKEYGLRLENGSSSDLSD</sequence>
<accession>A0A4P6M0F3</accession>
<dbReference type="Proteomes" id="UP000289794">
    <property type="component" value="Chromosome"/>
</dbReference>
<organism evidence="1 2">
    <name type="scientific">Blautia producta</name>
    <dbReference type="NCBI Taxonomy" id="33035"/>
    <lineage>
        <taxon>Bacteria</taxon>
        <taxon>Bacillati</taxon>
        <taxon>Bacillota</taxon>
        <taxon>Clostridia</taxon>
        <taxon>Lachnospirales</taxon>
        <taxon>Lachnospiraceae</taxon>
        <taxon>Blautia</taxon>
    </lineage>
</organism>
<dbReference type="AlphaFoldDB" id="A0A4P6M0F3"/>
<reference evidence="1 2" key="1">
    <citation type="submission" date="2019-01" db="EMBL/GenBank/DDBJ databases">
        <title>PMF-metabolizing Aryl O-demethylase.</title>
        <authorList>
            <person name="Kim M."/>
        </authorList>
    </citation>
    <scope>NUCLEOTIDE SEQUENCE [LARGE SCALE GENOMIC DNA]</scope>
    <source>
        <strain evidence="1 2">PMF1</strain>
    </source>
</reference>
<protein>
    <recommendedName>
        <fullName evidence="3">Transposase (putative) YhgA-like domain-containing protein</fullName>
    </recommendedName>
</protein>
<dbReference type="KEGG" id="bpro:PMF13cell1_04097"/>
<evidence type="ECO:0000313" key="1">
    <source>
        <dbReference type="EMBL" id="QBE98531.1"/>
    </source>
</evidence>
<evidence type="ECO:0000313" key="2">
    <source>
        <dbReference type="Proteomes" id="UP000289794"/>
    </source>
</evidence>